<evidence type="ECO:0000313" key="2">
    <source>
        <dbReference type="EMBL" id="EFQ27602.1"/>
    </source>
</evidence>
<protein>
    <submittedName>
        <fullName evidence="2">Uncharacterized protein</fullName>
    </submittedName>
</protein>
<keyword evidence="3" id="KW-1185">Reference proteome</keyword>
<dbReference type="HOGENOM" id="CLU_1304768_0_0_1"/>
<dbReference type="VEuPathDB" id="FungiDB:GLRG_02746"/>
<evidence type="ECO:0000256" key="1">
    <source>
        <dbReference type="SAM" id="MobiDB-lite"/>
    </source>
</evidence>
<organism evidence="3">
    <name type="scientific">Colletotrichum graminicola (strain M1.001 / M2 / FGSC 10212)</name>
    <name type="common">Maize anthracnose fungus</name>
    <name type="synonym">Glomerella graminicola</name>
    <dbReference type="NCBI Taxonomy" id="645133"/>
    <lineage>
        <taxon>Eukaryota</taxon>
        <taxon>Fungi</taxon>
        <taxon>Dikarya</taxon>
        <taxon>Ascomycota</taxon>
        <taxon>Pezizomycotina</taxon>
        <taxon>Sordariomycetes</taxon>
        <taxon>Hypocreomycetidae</taxon>
        <taxon>Glomerellales</taxon>
        <taxon>Glomerellaceae</taxon>
        <taxon>Colletotrichum</taxon>
        <taxon>Colletotrichum graminicola species complex</taxon>
    </lineage>
</organism>
<sequence length="211" mass="23107">MAWSGHSQSPVLQTQSKANPTPQANQPVNQRAPLQWCVAPPPVPDVPRPKRRRVHYMGPGIFTSNPVWGPRMLATGHWMGILSVVGQAHVRPKVSPSKTTESPTQPTVQGIRSITSHLSHRFAGDEIRCSKTLEFRYPRVLSALVTAKYSHLDGRLSKISGMTPVSVSRRPHTFFQHGTCSPARSTLPSIVAAVCQVRTSGIYVPSKVVIP</sequence>
<reference evidence="3" key="1">
    <citation type="journal article" date="2012" name="Nat. Genet.">
        <title>Lifestyle transitions in plant pathogenic Colletotrichum fungi deciphered by genome and transcriptome analyses.</title>
        <authorList>
            <person name="O'Connell R.J."/>
            <person name="Thon M.R."/>
            <person name="Hacquard S."/>
            <person name="Amyotte S.G."/>
            <person name="Kleemann J."/>
            <person name="Torres M.F."/>
            <person name="Damm U."/>
            <person name="Buiate E.A."/>
            <person name="Epstein L."/>
            <person name="Alkan N."/>
            <person name="Altmueller J."/>
            <person name="Alvarado-Balderrama L."/>
            <person name="Bauser C.A."/>
            <person name="Becker C."/>
            <person name="Birren B.W."/>
            <person name="Chen Z."/>
            <person name="Choi J."/>
            <person name="Crouch J.A."/>
            <person name="Duvick J.P."/>
            <person name="Farman M.A."/>
            <person name="Gan P."/>
            <person name="Heiman D."/>
            <person name="Henrissat B."/>
            <person name="Howard R.J."/>
            <person name="Kabbage M."/>
            <person name="Koch C."/>
            <person name="Kracher B."/>
            <person name="Kubo Y."/>
            <person name="Law A.D."/>
            <person name="Lebrun M.-H."/>
            <person name="Lee Y.-H."/>
            <person name="Miyara I."/>
            <person name="Moore N."/>
            <person name="Neumann U."/>
            <person name="Nordstroem K."/>
            <person name="Panaccione D.G."/>
            <person name="Panstruga R."/>
            <person name="Place M."/>
            <person name="Proctor R.H."/>
            <person name="Prusky D."/>
            <person name="Rech G."/>
            <person name="Reinhardt R."/>
            <person name="Rollins J.A."/>
            <person name="Rounsley S."/>
            <person name="Schardl C.L."/>
            <person name="Schwartz D.C."/>
            <person name="Shenoy N."/>
            <person name="Shirasu K."/>
            <person name="Sikhakolli U.R."/>
            <person name="Stueber K."/>
            <person name="Sukno S.A."/>
            <person name="Sweigard J.A."/>
            <person name="Takano Y."/>
            <person name="Takahara H."/>
            <person name="Trail F."/>
            <person name="van der Does H.C."/>
            <person name="Voll L.M."/>
            <person name="Will I."/>
            <person name="Young S."/>
            <person name="Zeng Q."/>
            <person name="Zhang J."/>
            <person name="Zhou S."/>
            <person name="Dickman M.B."/>
            <person name="Schulze-Lefert P."/>
            <person name="Ver Loren van Themaat E."/>
            <person name="Ma L.-J."/>
            <person name="Vaillancourt L.J."/>
        </authorList>
    </citation>
    <scope>NUCLEOTIDE SEQUENCE [LARGE SCALE GENOMIC DNA]</scope>
    <source>
        <strain evidence="3">M1.001 / M2 / FGSC 10212</strain>
    </source>
</reference>
<dbReference type="AlphaFoldDB" id="E3Q9R4"/>
<accession>E3Q9R4</accession>
<dbReference type="GeneID" id="24408111"/>
<gene>
    <name evidence="2" type="ORF">GLRG_02746</name>
</gene>
<proteinExistence type="predicted"/>
<feature type="compositionally biased region" description="Polar residues" evidence="1">
    <location>
        <begin position="1"/>
        <end position="29"/>
    </location>
</feature>
<evidence type="ECO:0000313" key="3">
    <source>
        <dbReference type="Proteomes" id="UP000008782"/>
    </source>
</evidence>
<dbReference type="RefSeq" id="XP_008091622.1">
    <property type="nucleotide sequence ID" value="XM_008093431.1"/>
</dbReference>
<dbReference type="EMBL" id="GG697338">
    <property type="protein sequence ID" value="EFQ27602.1"/>
    <property type="molecule type" value="Genomic_DNA"/>
</dbReference>
<name>E3Q9R4_COLGM</name>
<feature type="region of interest" description="Disordered" evidence="1">
    <location>
        <begin position="1"/>
        <end position="33"/>
    </location>
</feature>
<dbReference type="Proteomes" id="UP000008782">
    <property type="component" value="Unassembled WGS sequence"/>
</dbReference>